<evidence type="ECO:0000313" key="2">
    <source>
        <dbReference type="Proteomes" id="UP000293377"/>
    </source>
</evidence>
<keyword evidence="2" id="KW-1185">Reference proteome</keyword>
<dbReference type="Pfam" id="PF11224">
    <property type="entry name" value="DUF3023"/>
    <property type="match status" value="1"/>
</dbReference>
<comment type="caution">
    <text evidence="1">The sequence shown here is derived from an EMBL/GenBank/DDBJ whole genome shotgun (WGS) entry which is preliminary data.</text>
</comment>
<protein>
    <submittedName>
        <fullName evidence="1">DUF3023 domain-containing protein</fullName>
    </submittedName>
</protein>
<accession>A0A4Q6I569</accession>
<dbReference type="AlphaFoldDB" id="A0A4Q6I569"/>
<proteinExistence type="predicted"/>
<dbReference type="InterPro" id="IPR021387">
    <property type="entry name" value="DUF3023"/>
</dbReference>
<dbReference type="Proteomes" id="UP000293377">
    <property type="component" value="Unassembled WGS sequence"/>
</dbReference>
<dbReference type="EMBL" id="QOHL01000002">
    <property type="protein sequence ID" value="RZB13031.1"/>
    <property type="molecule type" value="Genomic_DNA"/>
</dbReference>
<sequence length="254" mass="28465">MHSMVNHMLNLSLEDREQHNRTLCKNINNMDFVVHNSACIGYTGESGKLIIYPDTDIKSDITPSGLSMFVLQGSIQQSYALDNPILSEGKEFSDKIKRLTANIEVFCLVEKNQLKKFHEKVSDKTKNQTSVIFTNISDILKPVLVKPQVYANQETAFNIEDQILKIAKLNNVEFRKCTPAGPEEAASRLYLNDNIEKEEQSSNDELALLTTAWHPETPTSQNDNVPQSALLESTVDDSASSTSKSSCCFKTCNR</sequence>
<name>A0A4Q6I569_9RICK</name>
<organism evidence="1 2">
    <name type="scientific">Ehrlichia minasensis</name>
    <dbReference type="NCBI Taxonomy" id="1242993"/>
    <lineage>
        <taxon>Bacteria</taxon>
        <taxon>Pseudomonadati</taxon>
        <taxon>Pseudomonadota</taxon>
        <taxon>Alphaproteobacteria</taxon>
        <taxon>Rickettsiales</taxon>
        <taxon>Anaplasmataceae</taxon>
        <taxon>Ehrlichia</taxon>
    </lineage>
</organism>
<reference evidence="1 2" key="1">
    <citation type="submission" date="2018-06" db="EMBL/GenBank/DDBJ databases">
        <title>Complete Genome Sequence of Ehrlichia minasensis Isolated From Cattle.</title>
        <authorList>
            <person name="Aguiar D.M."/>
            <person name="Araujo J.P.A.Jr."/>
            <person name="Nakazato L."/>
            <person name="Bard E."/>
            <person name="Cabezas-Cruz A."/>
        </authorList>
    </citation>
    <scope>NUCLEOTIDE SEQUENCE [LARGE SCALE GENOMIC DNA]</scope>
    <source>
        <strain evidence="1 2">B11</strain>
    </source>
</reference>
<gene>
    <name evidence="1" type="ORF">DRF75_00905</name>
</gene>
<evidence type="ECO:0000313" key="1">
    <source>
        <dbReference type="EMBL" id="RZB13031.1"/>
    </source>
</evidence>